<keyword evidence="2" id="KW-1185">Reference proteome</keyword>
<dbReference type="InterPro" id="IPR036237">
    <property type="entry name" value="Xyl_isomerase-like_sf"/>
</dbReference>
<dbReference type="AlphaFoldDB" id="A0A512N8L7"/>
<dbReference type="NCBIfam" id="NF003818">
    <property type="entry name" value="PRK05409.1"/>
    <property type="match status" value="1"/>
</dbReference>
<dbReference type="EMBL" id="BKAJ01000037">
    <property type="protein sequence ID" value="GEP55340.1"/>
    <property type="molecule type" value="Genomic_DNA"/>
</dbReference>
<gene>
    <name evidence="1" type="ORF">RSO01_25060</name>
</gene>
<comment type="caution">
    <text evidence="1">The sequence shown here is derived from an EMBL/GenBank/DDBJ whole genome shotgun (WGS) entry which is preliminary data.</text>
</comment>
<dbReference type="PANTHER" id="PTHR42194:SF1">
    <property type="entry name" value="UPF0276 PROTEIN HI_1600"/>
    <property type="match status" value="1"/>
</dbReference>
<organism evidence="1 2">
    <name type="scientific">Reyranella soli</name>
    <dbReference type="NCBI Taxonomy" id="1230389"/>
    <lineage>
        <taxon>Bacteria</taxon>
        <taxon>Pseudomonadati</taxon>
        <taxon>Pseudomonadota</taxon>
        <taxon>Alphaproteobacteria</taxon>
        <taxon>Hyphomicrobiales</taxon>
        <taxon>Reyranellaceae</taxon>
        <taxon>Reyranella</taxon>
    </lineage>
</organism>
<sequence>MEVHAENFLRPSPSLYNVRRLQCHHEFSVHAVGLSLGSAAIDEEHLERVAGLVDELQPGLVSEHLSWSRLGNAYFNDLLPLPYTEEALDVVARNVGRMQDRLRRQVAIENPSRYLEFNTSTLTEAEFLDELVRRSGCSLLVDINNIVVSAHNIGLDPAEWLNELPEEAIVEYHLAGHALNEADGEVVFIDDHGSRVSEAVWLLFDDVLSRFGARPTLIEWDTDIPPLNVLLGEAERARRALARAEMSHAALAA</sequence>
<dbReference type="Gene3D" id="3.20.20.150">
    <property type="entry name" value="Divalent-metal-dependent TIM barrel enzymes"/>
    <property type="match status" value="1"/>
</dbReference>
<dbReference type="Pfam" id="PF05114">
    <property type="entry name" value="MbnB_TglH_ChrH"/>
    <property type="match status" value="1"/>
</dbReference>
<proteinExistence type="predicted"/>
<evidence type="ECO:0000313" key="1">
    <source>
        <dbReference type="EMBL" id="GEP55340.1"/>
    </source>
</evidence>
<protein>
    <submittedName>
        <fullName evidence="1">Uncharacterized protein</fullName>
    </submittedName>
</protein>
<dbReference type="Proteomes" id="UP000321058">
    <property type="component" value="Unassembled WGS sequence"/>
</dbReference>
<evidence type="ECO:0000313" key="2">
    <source>
        <dbReference type="Proteomes" id="UP000321058"/>
    </source>
</evidence>
<reference evidence="1 2" key="1">
    <citation type="submission" date="2019-07" db="EMBL/GenBank/DDBJ databases">
        <title>Whole genome shotgun sequence of Reyranella soli NBRC 108950.</title>
        <authorList>
            <person name="Hosoyama A."/>
            <person name="Uohara A."/>
            <person name="Ohji S."/>
            <person name="Ichikawa N."/>
        </authorList>
    </citation>
    <scope>NUCLEOTIDE SEQUENCE [LARGE SCALE GENOMIC DNA]</scope>
    <source>
        <strain evidence="1 2">NBRC 108950</strain>
    </source>
</reference>
<accession>A0A512N8L7</accession>
<name>A0A512N8L7_9HYPH</name>
<dbReference type="SUPFAM" id="SSF51658">
    <property type="entry name" value="Xylose isomerase-like"/>
    <property type="match status" value="1"/>
</dbReference>
<dbReference type="InterPro" id="IPR007801">
    <property type="entry name" value="MbnB/TglH/ChrH"/>
</dbReference>
<dbReference type="OrthoDB" id="9763101at2"/>
<dbReference type="PANTHER" id="PTHR42194">
    <property type="entry name" value="UPF0276 PROTEIN HI_1600"/>
    <property type="match status" value="1"/>
</dbReference>